<dbReference type="InterPro" id="IPR052748">
    <property type="entry name" value="ISR_Activator"/>
</dbReference>
<dbReference type="PROSITE" id="PS51724">
    <property type="entry name" value="SPOR"/>
    <property type="match status" value="1"/>
</dbReference>
<dbReference type="Pfam" id="PF08238">
    <property type="entry name" value="Sel1"/>
    <property type="match status" value="2"/>
</dbReference>
<evidence type="ECO:0000313" key="3">
    <source>
        <dbReference type="EMBL" id="MXO52554.1"/>
    </source>
</evidence>
<proteinExistence type="predicted"/>
<dbReference type="Gene3D" id="3.30.70.1070">
    <property type="entry name" value="Sporulation related repeat"/>
    <property type="match status" value="1"/>
</dbReference>
<dbReference type="PANTHER" id="PTHR45011:SF1">
    <property type="entry name" value="DAP3-BINDING CELL DEATH ENHANCER 1"/>
    <property type="match status" value="1"/>
</dbReference>
<dbReference type="Pfam" id="PF05036">
    <property type="entry name" value="SPOR"/>
    <property type="match status" value="1"/>
</dbReference>
<feature type="signal peptide" evidence="1">
    <location>
        <begin position="1"/>
        <end position="28"/>
    </location>
</feature>
<dbReference type="OrthoDB" id="112232at2"/>
<dbReference type="Gene3D" id="1.25.40.10">
    <property type="entry name" value="Tetratricopeptide repeat domain"/>
    <property type="match status" value="1"/>
</dbReference>
<feature type="domain" description="SPOR" evidence="2">
    <location>
        <begin position="286"/>
        <end position="363"/>
    </location>
</feature>
<gene>
    <name evidence="3" type="ORF">GRI47_00850</name>
</gene>
<organism evidence="3 4">
    <name type="scientific">Qipengyuania pelagi</name>
    <dbReference type="NCBI Taxonomy" id="994320"/>
    <lineage>
        <taxon>Bacteria</taxon>
        <taxon>Pseudomonadati</taxon>
        <taxon>Pseudomonadota</taxon>
        <taxon>Alphaproteobacteria</taxon>
        <taxon>Sphingomonadales</taxon>
        <taxon>Erythrobacteraceae</taxon>
        <taxon>Qipengyuania</taxon>
    </lineage>
</organism>
<dbReference type="AlphaFoldDB" id="A0A844Y3C6"/>
<dbReference type="GO" id="GO:0042834">
    <property type="term" value="F:peptidoglycan binding"/>
    <property type="evidence" value="ECO:0007669"/>
    <property type="project" value="InterPro"/>
</dbReference>
<dbReference type="InterPro" id="IPR036680">
    <property type="entry name" value="SPOR-like_sf"/>
</dbReference>
<dbReference type="PANTHER" id="PTHR45011">
    <property type="entry name" value="DAP3-BINDING CELL DEATH ENHANCER 1"/>
    <property type="match status" value="1"/>
</dbReference>
<dbReference type="InterPro" id="IPR006597">
    <property type="entry name" value="Sel1-like"/>
</dbReference>
<feature type="chain" id="PRO_5032924294" evidence="1">
    <location>
        <begin position="29"/>
        <end position="363"/>
    </location>
</feature>
<dbReference type="SUPFAM" id="SSF81901">
    <property type="entry name" value="HCP-like"/>
    <property type="match status" value="1"/>
</dbReference>
<sequence length="363" mass="37032">MASSSLIRTLGGSAMAACLLAMGAPALADVKAGVDAWSAGDYATAVREWSGPAQAGDADAQFNLAQAYRLGRGVDADKAQAEALYAAAAAQGHVQASDNYGLMLFEDGRREAAMPYIEAAAGRGDPRAQYLLGVAHFNGDLAEKDWPRAYALLTLANNSGLPQARAAMAQMDEFVPLADRQQAQVLAQQIKSEADANRARQLAAIDLGGAPVAVPTATAPARAAAPVPAATRPVEVARADSAGADYTLPEGRGQPVPAATRATPVPGKPAAQAAPVTASIPASASARMSGEWKLQLGAFGNSGNADRLTSRLTGNAALGGARVEQEAAGRLTKVMAVGYPSRDAAEAACSALKRGGQDCLVTR</sequence>
<dbReference type="EMBL" id="WTYD01000001">
    <property type="protein sequence ID" value="MXO52554.1"/>
    <property type="molecule type" value="Genomic_DNA"/>
</dbReference>
<accession>A0A844Y3C6</accession>
<dbReference type="InterPro" id="IPR011990">
    <property type="entry name" value="TPR-like_helical_dom_sf"/>
</dbReference>
<name>A0A844Y3C6_9SPHN</name>
<dbReference type="InterPro" id="IPR007730">
    <property type="entry name" value="SPOR-like_dom"/>
</dbReference>
<dbReference type="SMART" id="SM00671">
    <property type="entry name" value="SEL1"/>
    <property type="match status" value="2"/>
</dbReference>
<evidence type="ECO:0000313" key="4">
    <source>
        <dbReference type="Proteomes" id="UP000430272"/>
    </source>
</evidence>
<evidence type="ECO:0000256" key="1">
    <source>
        <dbReference type="SAM" id="SignalP"/>
    </source>
</evidence>
<keyword evidence="1" id="KW-0732">Signal</keyword>
<evidence type="ECO:0000259" key="2">
    <source>
        <dbReference type="PROSITE" id="PS51724"/>
    </source>
</evidence>
<protein>
    <submittedName>
        <fullName evidence="3">Sporulation protein</fullName>
    </submittedName>
</protein>
<dbReference type="RefSeq" id="WP_160659527.1">
    <property type="nucleotide sequence ID" value="NZ_BAABDV010000001.1"/>
</dbReference>
<dbReference type="Proteomes" id="UP000430272">
    <property type="component" value="Unassembled WGS sequence"/>
</dbReference>
<comment type="caution">
    <text evidence="3">The sequence shown here is derived from an EMBL/GenBank/DDBJ whole genome shotgun (WGS) entry which is preliminary data.</text>
</comment>
<keyword evidence="4" id="KW-1185">Reference proteome</keyword>
<dbReference type="SUPFAM" id="SSF110997">
    <property type="entry name" value="Sporulation related repeat"/>
    <property type="match status" value="1"/>
</dbReference>
<reference evidence="3 4" key="1">
    <citation type="submission" date="2019-12" db="EMBL/GenBank/DDBJ databases">
        <title>Genomic-based taxomic classification of the family Erythrobacteraceae.</title>
        <authorList>
            <person name="Xu L."/>
        </authorList>
    </citation>
    <scope>NUCLEOTIDE SEQUENCE [LARGE SCALE GENOMIC DNA]</scope>
    <source>
        <strain evidence="3 4">JCM 17468</strain>
    </source>
</reference>